<evidence type="ECO:0000256" key="1">
    <source>
        <dbReference type="ARBA" id="ARBA00008520"/>
    </source>
</evidence>
<dbReference type="PROSITE" id="PS51257">
    <property type="entry name" value="PROKAR_LIPOPROTEIN"/>
    <property type="match status" value="1"/>
</dbReference>
<dbReference type="InterPro" id="IPR006059">
    <property type="entry name" value="SBP"/>
</dbReference>
<name>A0A4U6QNJ4_9ACTN</name>
<feature type="chain" id="PRO_5038381745" evidence="4">
    <location>
        <begin position="21"/>
        <end position="436"/>
    </location>
</feature>
<protein>
    <submittedName>
        <fullName evidence="5">Sugar ABC transporter substrate-binding protein</fullName>
    </submittedName>
</protein>
<dbReference type="PROSITE" id="PS51318">
    <property type="entry name" value="TAT"/>
    <property type="match status" value="1"/>
</dbReference>
<keyword evidence="6" id="KW-1185">Reference proteome</keyword>
<gene>
    <name evidence="5" type="ORF">FDO65_11080</name>
</gene>
<keyword evidence="3 4" id="KW-0732">Signal</keyword>
<evidence type="ECO:0000313" key="6">
    <source>
        <dbReference type="Proteomes" id="UP000306985"/>
    </source>
</evidence>
<dbReference type="Gene3D" id="3.40.190.10">
    <property type="entry name" value="Periplasmic binding protein-like II"/>
    <property type="match status" value="1"/>
</dbReference>
<dbReference type="GO" id="GO:0055052">
    <property type="term" value="C:ATP-binding cassette (ABC) transporter complex, substrate-binding subunit-containing"/>
    <property type="evidence" value="ECO:0007669"/>
    <property type="project" value="TreeGrafter"/>
</dbReference>
<reference evidence="5 6" key="1">
    <citation type="submission" date="2019-05" db="EMBL/GenBank/DDBJ databases">
        <title>Nakamurella sp. N5BH11, whole genome shotgun sequence.</title>
        <authorList>
            <person name="Tuo L."/>
        </authorList>
    </citation>
    <scope>NUCLEOTIDE SEQUENCE [LARGE SCALE GENOMIC DNA]</scope>
    <source>
        <strain evidence="5 6">N5BH11</strain>
    </source>
</reference>
<evidence type="ECO:0000256" key="4">
    <source>
        <dbReference type="SAM" id="SignalP"/>
    </source>
</evidence>
<dbReference type="PANTHER" id="PTHR30061:SF50">
    <property type="entry name" value="MALTOSE_MALTODEXTRIN-BINDING PERIPLASMIC PROTEIN"/>
    <property type="match status" value="1"/>
</dbReference>
<dbReference type="InterPro" id="IPR006311">
    <property type="entry name" value="TAT_signal"/>
</dbReference>
<dbReference type="Pfam" id="PF01547">
    <property type="entry name" value="SBP_bac_1"/>
    <property type="match status" value="1"/>
</dbReference>
<evidence type="ECO:0000256" key="3">
    <source>
        <dbReference type="ARBA" id="ARBA00022729"/>
    </source>
</evidence>
<dbReference type="GO" id="GO:1901982">
    <property type="term" value="F:maltose binding"/>
    <property type="evidence" value="ECO:0007669"/>
    <property type="project" value="TreeGrafter"/>
</dbReference>
<dbReference type="EMBL" id="SZZH01000001">
    <property type="protein sequence ID" value="TKV62031.1"/>
    <property type="molecule type" value="Genomic_DNA"/>
</dbReference>
<comment type="caution">
    <text evidence="5">The sequence shown here is derived from an EMBL/GenBank/DDBJ whole genome shotgun (WGS) entry which is preliminary data.</text>
</comment>
<dbReference type="GO" id="GO:0042956">
    <property type="term" value="P:maltodextrin transmembrane transport"/>
    <property type="evidence" value="ECO:0007669"/>
    <property type="project" value="TreeGrafter"/>
</dbReference>
<dbReference type="SUPFAM" id="SSF53850">
    <property type="entry name" value="Periplasmic binding protein-like II"/>
    <property type="match status" value="1"/>
</dbReference>
<dbReference type="AlphaFoldDB" id="A0A4U6QNJ4"/>
<dbReference type="PANTHER" id="PTHR30061">
    <property type="entry name" value="MALTOSE-BINDING PERIPLASMIC PROTEIN"/>
    <property type="match status" value="1"/>
</dbReference>
<evidence type="ECO:0000313" key="5">
    <source>
        <dbReference type="EMBL" id="TKV62031.1"/>
    </source>
</evidence>
<evidence type="ECO:0000256" key="2">
    <source>
        <dbReference type="ARBA" id="ARBA00022448"/>
    </source>
</evidence>
<dbReference type="Proteomes" id="UP000306985">
    <property type="component" value="Unassembled WGS sequence"/>
</dbReference>
<sequence>MSLSRRRFLATAGAAVPLLAGCGFTSSSSDSAPASSGAGSGGTITFTTWGTEAELAGFRSAIDGFQQANPGSTVTLNAVPYEQMFTNIDAQLQAGNPPDVFRVPYYTFGSYAGRGQLLDLTSHLPGDISSRFTPQAWAAVQNSSKPFGVPHHTDTSVILYNKSLLDAAGITSVPDSLDTAWTWDEFGQVAQTLRGSLPSEKYPFVYNWQGNGVTRWLSWLFEANGRFLAEDLLTPAIDSDAGRAAVDFTKSFFTSNWVPQNNSIKSTTYAADTWYAQTAAMTWGGAFLIPDATETLQFEWGATFPPVKERHGGDFGGNALVGTAATKQPDLVGAFLEYVTQADPMRTFCAGASLLPTRADLISEGIQFAVRPELSPVFVQQASQVQASDSGQVASPSMSGIITVLKDQLDAAFVGGQDTATTIAGLTQGIAAATAR</sequence>
<dbReference type="CDD" id="cd13585">
    <property type="entry name" value="PBP2_TMBP_like"/>
    <property type="match status" value="1"/>
</dbReference>
<dbReference type="GO" id="GO:0015768">
    <property type="term" value="P:maltose transport"/>
    <property type="evidence" value="ECO:0007669"/>
    <property type="project" value="TreeGrafter"/>
</dbReference>
<accession>A0A4U6QNJ4</accession>
<proteinExistence type="inferred from homology"/>
<organism evidence="5 6">
    <name type="scientific">Nakamurella flava</name>
    <dbReference type="NCBI Taxonomy" id="2576308"/>
    <lineage>
        <taxon>Bacteria</taxon>
        <taxon>Bacillati</taxon>
        <taxon>Actinomycetota</taxon>
        <taxon>Actinomycetes</taxon>
        <taxon>Nakamurellales</taxon>
        <taxon>Nakamurellaceae</taxon>
        <taxon>Nakamurella</taxon>
    </lineage>
</organism>
<keyword evidence="2" id="KW-0813">Transport</keyword>
<dbReference type="OrthoDB" id="7918484at2"/>
<dbReference type="RefSeq" id="WP_137449336.1">
    <property type="nucleotide sequence ID" value="NZ_SZZH01000001.1"/>
</dbReference>
<comment type="similarity">
    <text evidence="1">Belongs to the bacterial solute-binding protein 1 family.</text>
</comment>
<feature type="signal peptide" evidence="4">
    <location>
        <begin position="1"/>
        <end position="20"/>
    </location>
</feature>